<keyword evidence="9" id="KW-1185">Reference proteome</keyword>
<protein>
    <recommendedName>
        <fullName evidence="7">WRKY domain-containing protein</fullName>
    </recommendedName>
</protein>
<evidence type="ECO:0000256" key="4">
    <source>
        <dbReference type="ARBA" id="ARBA00023163"/>
    </source>
</evidence>
<evidence type="ECO:0000256" key="2">
    <source>
        <dbReference type="ARBA" id="ARBA00023015"/>
    </source>
</evidence>
<dbReference type="Proteomes" id="UP001630127">
    <property type="component" value="Unassembled WGS sequence"/>
</dbReference>
<reference evidence="8 9" key="1">
    <citation type="submission" date="2024-11" db="EMBL/GenBank/DDBJ databases">
        <title>A near-complete genome assembly of Cinchona calisaya.</title>
        <authorList>
            <person name="Lian D.C."/>
            <person name="Zhao X.W."/>
            <person name="Wei L."/>
        </authorList>
    </citation>
    <scope>NUCLEOTIDE SEQUENCE [LARGE SCALE GENOMIC DNA]</scope>
    <source>
        <tissue evidence="8">Nenye</tissue>
    </source>
</reference>
<evidence type="ECO:0000256" key="3">
    <source>
        <dbReference type="ARBA" id="ARBA00023125"/>
    </source>
</evidence>
<sequence>MDEPIELFLEGCKLAKFLEANIRDMANNPELLSRSCDEIIRVFSKVKENISKARVGAVPEPHGIQELLRSSQIPLPDDAKLKGIVRRGSGGLEEMVVGQMGSRGGGRTEIEPPPAVEAASSGGGRASSSQRQGRRRGGGNRRAMRVPAPRMGNTEIPPEDGYTWRKYGQKIILNSRFPRSYFRCTHKRLYDCPAKKQVQRMENDPNIFEVTYLGNHTCHLSSTAPSALPPPSMSEPLRPPTATTSTAPISQWLSMDISTMHGDDFGLAEVAAAAGGAVGSTSRNVINLASASTSRGYGRDVVIDYQQLPAVADMADAMFNSGSGNNNDMDLIFSSMDVKWQPDSSGDKKI</sequence>
<name>A0ABD2ZR61_9GENT</name>
<dbReference type="InterPro" id="IPR036576">
    <property type="entry name" value="WRKY_dom_sf"/>
</dbReference>
<feature type="region of interest" description="Disordered" evidence="6">
    <location>
        <begin position="222"/>
        <end position="245"/>
    </location>
</feature>
<evidence type="ECO:0000256" key="5">
    <source>
        <dbReference type="ARBA" id="ARBA00023242"/>
    </source>
</evidence>
<evidence type="ECO:0000256" key="6">
    <source>
        <dbReference type="SAM" id="MobiDB-lite"/>
    </source>
</evidence>
<dbReference type="AlphaFoldDB" id="A0ABD2ZR61"/>
<keyword evidence="5" id="KW-0539">Nucleus</keyword>
<dbReference type="Pfam" id="PF03106">
    <property type="entry name" value="WRKY"/>
    <property type="match status" value="1"/>
</dbReference>
<feature type="domain" description="WRKY" evidence="7">
    <location>
        <begin position="159"/>
        <end position="221"/>
    </location>
</feature>
<comment type="subcellular location">
    <subcellularLocation>
        <location evidence="1">Nucleus</location>
    </subcellularLocation>
</comment>
<proteinExistence type="predicted"/>
<gene>
    <name evidence="8" type="ORF">ACH5RR_019470</name>
</gene>
<dbReference type="GO" id="GO:0005634">
    <property type="term" value="C:nucleus"/>
    <property type="evidence" value="ECO:0007669"/>
    <property type="project" value="UniProtKB-SubCell"/>
</dbReference>
<organism evidence="8 9">
    <name type="scientific">Cinchona calisaya</name>
    <dbReference type="NCBI Taxonomy" id="153742"/>
    <lineage>
        <taxon>Eukaryota</taxon>
        <taxon>Viridiplantae</taxon>
        <taxon>Streptophyta</taxon>
        <taxon>Embryophyta</taxon>
        <taxon>Tracheophyta</taxon>
        <taxon>Spermatophyta</taxon>
        <taxon>Magnoliopsida</taxon>
        <taxon>eudicotyledons</taxon>
        <taxon>Gunneridae</taxon>
        <taxon>Pentapetalae</taxon>
        <taxon>asterids</taxon>
        <taxon>lamiids</taxon>
        <taxon>Gentianales</taxon>
        <taxon>Rubiaceae</taxon>
        <taxon>Cinchonoideae</taxon>
        <taxon>Cinchoneae</taxon>
        <taxon>Cinchona</taxon>
    </lineage>
</organism>
<evidence type="ECO:0000313" key="9">
    <source>
        <dbReference type="Proteomes" id="UP001630127"/>
    </source>
</evidence>
<evidence type="ECO:0000259" key="7">
    <source>
        <dbReference type="PROSITE" id="PS50811"/>
    </source>
</evidence>
<comment type="caution">
    <text evidence="8">The sequence shown here is derived from an EMBL/GenBank/DDBJ whole genome shotgun (WGS) entry which is preliminary data.</text>
</comment>
<keyword evidence="3" id="KW-0238">DNA-binding</keyword>
<dbReference type="InterPro" id="IPR003657">
    <property type="entry name" value="WRKY_dom"/>
</dbReference>
<accession>A0ABD2ZR61</accession>
<dbReference type="SMART" id="SM00774">
    <property type="entry name" value="WRKY"/>
    <property type="match status" value="1"/>
</dbReference>
<keyword evidence="2" id="KW-0805">Transcription regulation</keyword>
<dbReference type="SUPFAM" id="SSF118290">
    <property type="entry name" value="WRKY DNA-binding domain"/>
    <property type="match status" value="1"/>
</dbReference>
<feature type="region of interest" description="Disordered" evidence="6">
    <location>
        <begin position="97"/>
        <end position="157"/>
    </location>
</feature>
<feature type="compositionally biased region" description="Basic residues" evidence="6">
    <location>
        <begin position="132"/>
        <end position="144"/>
    </location>
</feature>
<evidence type="ECO:0000256" key="1">
    <source>
        <dbReference type="ARBA" id="ARBA00004123"/>
    </source>
</evidence>
<dbReference type="GO" id="GO:0003677">
    <property type="term" value="F:DNA binding"/>
    <property type="evidence" value="ECO:0007669"/>
    <property type="project" value="UniProtKB-KW"/>
</dbReference>
<evidence type="ECO:0000313" key="8">
    <source>
        <dbReference type="EMBL" id="KAL3521321.1"/>
    </source>
</evidence>
<dbReference type="EMBL" id="JBJUIK010000008">
    <property type="protein sequence ID" value="KAL3521321.1"/>
    <property type="molecule type" value="Genomic_DNA"/>
</dbReference>
<keyword evidence="4" id="KW-0804">Transcription</keyword>
<dbReference type="PANTHER" id="PTHR31282">
    <property type="entry name" value="WRKY TRANSCRIPTION FACTOR 21-RELATED"/>
    <property type="match status" value="1"/>
</dbReference>
<dbReference type="InterPro" id="IPR044810">
    <property type="entry name" value="WRKY_plant"/>
</dbReference>
<dbReference type="PROSITE" id="PS50811">
    <property type="entry name" value="WRKY"/>
    <property type="match status" value="1"/>
</dbReference>
<feature type="compositionally biased region" description="Pro residues" evidence="6">
    <location>
        <begin position="227"/>
        <end position="239"/>
    </location>
</feature>
<dbReference type="Gene3D" id="2.20.25.80">
    <property type="entry name" value="WRKY domain"/>
    <property type="match status" value="1"/>
</dbReference>